<dbReference type="AlphaFoldDB" id="A0A6H1ZEX2"/>
<accession>A0A6H1ZEX2</accession>
<organism evidence="2">
    <name type="scientific">viral metagenome</name>
    <dbReference type="NCBI Taxonomy" id="1070528"/>
    <lineage>
        <taxon>unclassified sequences</taxon>
        <taxon>metagenomes</taxon>
        <taxon>organismal metagenomes</taxon>
    </lineage>
</organism>
<dbReference type="EMBL" id="MT144595">
    <property type="protein sequence ID" value="QJH94085.1"/>
    <property type="molecule type" value="Genomic_DNA"/>
</dbReference>
<evidence type="ECO:0000313" key="2">
    <source>
        <dbReference type="EMBL" id="QJA45971.1"/>
    </source>
</evidence>
<gene>
    <name evidence="2" type="ORF">TM448A00289_0038</name>
    <name evidence="3" type="ORF">TM448B00173_0055</name>
</gene>
<dbReference type="EMBL" id="MT144000">
    <property type="protein sequence ID" value="QJA45971.1"/>
    <property type="molecule type" value="Genomic_DNA"/>
</dbReference>
<proteinExistence type="predicted"/>
<sequence>MKNNTRFKEILTLIGEKYGVEVSKSMAKLIWQAVKPFTDDNCEKALMGVVLHGRFYKDLLPDLMEALEGSQKDQAVEAWLEVTEAVKSIGNYQSVTFPNPVIHSCIDAMGGWEELGKVTNDEWKWKRKEFETLYPIMARRREHPKMLLGACDRENIGRGFQEAAKPVLIGGAKDGLLQLPNAEWSEGATADFPGSLRVAQRAK</sequence>
<dbReference type="InterPro" id="IPR045521">
    <property type="entry name" value="DUF6475"/>
</dbReference>
<name>A0A6H1ZEX2_9ZZZZ</name>
<protein>
    <recommendedName>
        <fullName evidence="1">DUF6475 domain-containing protein</fullName>
    </recommendedName>
</protein>
<evidence type="ECO:0000313" key="3">
    <source>
        <dbReference type="EMBL" id="QJH94085.1"/>
    </source>
</evidence>
<dbReference type="Pfam" id="PF20081">
    <property type="entry name" value="DUF6475"/>
    <property type="match status" value="1"/>
</dbReference>
<reference evidence="2" key="1">
    <citation type="submission" date="2020-03" db="EMBL/GenBank/DDBJ databases">
        <title>The deep terrestrial virosphere.</title>
        <authorList>
            <person name="Holmfeldt K."/>
            <person name="Nilsson E."/>
            <person name="Simone D."/>
            <person name="Lopez-Fernandez M."/>
            <person name="Wu X."/>
            <person name="de Brujin I."/>
            <person name="Lundin D."/>
            <person name="Andersson A."/>
            <person name="Bertilsson S."/>
            <person name="Dopson M."/>
        </authorList>
    </citation>
    <scope>NUCLEOTIDE SEQUENCE</scope>
    <source>
        <strain evidence="2">TM448A00289</strain>
        <strain evidence="3">TM448B00173</strain>
    </source>
</reference>
<evidence type="ECO:0000259" key="1">
    <source>
        <dbReference type="Pfam" id="PF20081"/>
    </source>
</evidence>
<feature type="domain" description="DUF6475" evidence="1">
    <location>
        <begin position="95"/>
        <end position="173"/>
    </location>
</feature>